<evidence type="ECO:0000313" key="8">
    <source>
        <dbReference type="Proteomes" id="UP000093954"/>
    </source>
</evidence>
<dbReference type="PIRSF" id="PIRSF002741">
    <property type="entry name" value="MppA"/>
    <property type="match status" value="1"/>
</dbReference>
<dbReference type="FunFam" id="3.10.105.10:FF:000006">
    <property type="entry name" value="Peptide ABC transporter substrate-binding protein"/>
    <property type="match status" value="1"/>
</dbReference>
<reference evidence="7 8" key="1">
    <citation type="journal article" date="2012" name="Front. Microbiol.">
        <title>Draft Genome Sequence of the Virulent Strain 01-B526 of the Fish Pathogen Aeromonas salmonicida.</title>
        <authorList>
            <person name="Charette S.J."/>
            <person name="Brochu F."/>
            <person name="Boyle B."/>
            <person name="Filion G."/>
            <person name="Tanaka K.H."/>
            <person name="Derome N."/>
        </authorList>
    </citation>
    <scope>NUCLEOTIDE SEQUENCE [LARGE SCALE GENOMIC DNA]</scope>
    <source>
        <strain evidence="7 8">P11</strain>
    </source>
</reference>
<dbReference type="PROSITE" id="PS51257">
    <property type="entry name" value="PROKAR_LIPOPROTEIN"/>
    <property type="match status" value="1"/>
</dbReference>
<comment type="caution">
    <text evidence="7">The sequence shown here is derived from an EMBL/GenBank/DDBJ whole genome shotgun (WGS) entry which is preliminary data.</text>
</comment>
<dbReference type="GO" id="GO:0042597">
    <property type="term" value="C:periplasmic space"/>
    <property type="evidence" value="ECO:0007669"/>
    <property type="project" value="UniProtKB-ARBA"/>
</dbReference>
<dbReference type="PANTHER" id="PTHR30290">
    <property type="entry name" value="PERIPLASMIC BINDING COMPONENT OF ABC TRANSPORTER"/>
    <property type="match status" value="1"/>
</dbReference>
<gene>
    <name evidence="7" type="primary">appA_1</name>
    <name evidence="7" type="ORF">CLRAG_02180</name>
</gene>
<feature type="chain" id="PRO_5039190561" evidence="5">
    <location>
        <begin position="21"/>
        <end position="528"/>
    </location>
</feature>
<dbReference type="Proteomes" id="UP000093954">
    <property type="component" value="Unassembled WGS sequence"/>
</dbReference>
<evidence type="ECO:0000256" key="4">
    <source>
        <dbReference type="ARBA" id="ARBA00022729"/>
    </source>
</evidence>
<dbReference type="GO" id="GO:0043190">
    <property type="term" value="C:ATP-binding cassette (ABC) transporter complex"/>
    <property type="evidence" value="ECO:0007669"/>
    <property type="project" value="InterPro"/>
</dbReference>
<organism evidence="7 8">
    <name type="scientific">Clostridium ragsdalei P11</name>
    <dbReference type="NCBI Taxonomy" id="1353534"/>
    <lineage>
        <taxon>Bacteria</taxon>
        <taxon>Bacillati</taxon>
        <taxon>Bacillota</taxon>
        <taxon>Clostridia</taxon>
        <taxon>Eubacteriales</taxon>
        <taxon>Clostridiaceae</taxon>
        <taxon>Clostridium</taxon>
    </lineage>
</organism>
<dbReference type="SUPFAM" id="SSF53850">
    <property type="entry name" value="Periplasmic binding protein-like II"/>
    <property type="match status" value="1"/>
</dbReference>
<comment type="subcellular location">
    <subcellularLocation>
        <location evidence="1">Cell membrane</location>
        <topology evidence="1">Lipid-anchor</topology>
    </subcellularLocation>
</comment>
<evidence type="ECO:0000256" key="1">
    <source>
        <dbReference type="ARBA" id="ARBA00004193"/>
    </source>
</evidence>
<keyword evidence="8" id="KW-1185">Reference proteome</keyword>
<dbReference type="GO" id="GO:1904680">
    <property type="term" value="F:peptide transmembrane transporter activity"/>
    <property type="evidence" value="ECO:0007669"/>
    <property type="project" value="TreeGrafter"/>
</dbReference>
<feature type="domain" description="Solute-binding protein family 5" evidence="6">
    <location>
        <begin position="79"/>
        <end position="434"/>
    </location>
</feature>
<dbReference type="InterPro" id="IPR030678">
    <property type="entry name" value="Peptide/Ni-bd"/>
</dbReference>
<dbReference type="EMBL" id="LROS01000002">
    <property type="protein sequence ID" value="OBR96993.1"/>
    <property type="molecule type" value="Genomic_DNA"/>
</dbReference>
<protein>
    <submittedName>
        <fullName evidence="7">Oligopeptide-binding protein AppA</fullName>
    </submittedName>
</protein>
<dbReference type="PANTHER" id="PTHR30290:SF9">
    <property type="entry name" value="OLIGOPEPTIDE-BINDING PROTEIN APPA"/>
    <property type="match status" value="1"/>
</dbReference>
<dbReference type="Gene3D" id="3.90.76.10">
    <property type="entry name" value="Dipeptide-binding Protein, Domain 1"/>
    <property type="match status" value="1"/>
</dbReference>
<dbReference type="CDD" id="cd08518">
    <property type="entry name" value="PBP2_NikA_DppA_OppA_like_19"/>
    <property type="match status" value="1"/>
</dbReference>
<evidence type="ECO:0000259" key="6">
    <source>
        <dbReference type="Pfam" id="PF00496"/>
    </source>
</evidence>
<dbReference type="InterPro" id="IPR039424">
    <property type="entry name" value="SBP_5"/>
</dbReference>
<dbReference type="InterPro" id="IPR023765">
    <property type="entry name" value="SBP_5_CS"/>
</dbReference>
<sequence>MKKYLGIVVCFIMLITTVFTGCGNSTATSNRSNEEKGKTLVYGAEFEDEKINSVLTASHAFATDLVFRGLMKFDENNVPKPEIAKSYTISKDKLTYDFILKKGLKFQDGTEIKADDVVFTIKTILNDKVNSELKPEFEDVKDIQKVNDYEVKITLSKVFPAFLDKMTVGLVPKHCLEGKDVNTADFNVKPIGAGPFKVEKWNKGSNLILSKSKYYYGKTGNIDKIIFKFLPDANVRAMQLQTGEVNIAPVAPSEVAKLEKSSKVTICKAPTADYRGIMFNFRTKPMFKDVNVRKALNYATDKQSIVKGILLGYGEAAYSPIQLNKYNNPNVEKYEYNLDKANQLLEQSGWKKGADGIREKDGQKLQFTLFARNNDEVRVKVAEYVSSQAKKAGFDIKVDARDPKAEKIKDTEAFVVGWGSPFDADDHTYKIFRSDQFEKGSGFNFGDYSNPQVDDLLEKARTTSDDSQRKEYYDEFQKVVAEDPAFSMDAYLTALYGIDKNISGYTPKRVLGHHGEGFLWNVEEWNMK</sequence>
<dbReference type="Gene3D" id="3.10.105.10">
    <property type="entry name" value="Dipeptide-binding Protein, Domain 3"/>
    <property type="match status" value="1"/>
</dbReference>
<accession>A0A1A6B400</accession>
<dbReference type="AlphaFoldDB" id="A0A1A6B400"/>
<keyword evidence="4 5" id="KW-0732">Signal</keyword>
<dbReference type="Pfam" id="PF00496">
    <property type="entry name" value="SBP_bac_5"/>
    <property type="match status" value="1"/>
</dbReference>
<dbReference type="FunFam" id="3.90.76.10:FF:000004">
    <property type="entry name" value="Peptide ABC transporter substrate-binding protein"/>
    <property type="match status" value="1"/>
</dbReference>
<keyword evidence="3" id="KW-0813">Transport</keyword>
<evidence type="ECO:0000256" key="5">
    <source>
        <dbReference type="SAM" id="SignalP"/>
    </source>
</evidence>
<evidence type="ECO:0000256" key="3">
    <source>
        <dbReference type="ARBA" id="ARBA00022448"/>
    </source>
</evidence>
<dbReference type="PROSITE" id="PS01040">
    <property type="entry name" value="SBP_BACTERIAL_5"/>
    <property type="match status" value="1"/>
</dbReference>
<comment type="similarity">
    <text evidence="2">Belongs to the bacterial solute-binding protein 5 family.</text>
</comment>
<evidence type="ECO:0000256" key="2">
    <source>
        <dbReference type="ARBA" id="ARBA00005695"/>
    </source>
</evidence>
<dbReference type="InterPro" id="IPR000914">
    <property type="entry name" value="SBP_5_dom"/>
</dbReference>
<dbReference type="PATRIC" id="fig|1353534.3.peg.225"/>
<dbReference type="GO" id="GO:0015833">
    <property type="term" value="P:peptide transport"/>
    <property type="evidence" value="ECO:0007669"/>
    <property type="project" value="TreeGrafter"/>
</dbReference>
<evidence type="ECO:0000313" key="7">
    <source>
        <dbReference type="EMBL" id="OBR96993.1"/>
    </source>
</evidence>
<feature type="signal peptide" evidence="5">
    <location>
        <begin position="1"/>
        <end position="20"/>
    </location>
</feature>
<name>A0A1A6B400_9CLOT</name>
<dbReference type="Gene3D" id="3.40.190.10">
    <property type="entry name" value="Periplasmic binding protein-like II"/>
    <property type="match status" value="1"/>
</dbReference>
<proteinExistence type="inferred from homology"/>